<feature type="region of interest" description="Disordered" evidence="4">
    <location>
        <begin position="767"/>
        <end position="806"/>
    </location>
</feature>
<evidence type="ECO:0000259" key="5">
    <source>
        <dbReference type="PROSITE" id="PS50048"/>
    </source>
</evidence>
<dbReference type="InterPro" id="IPR036864">
    <property type="entry name" value="Zn2-C6_fun-type_DNA-bd_sf"/>
</dbReference>
<evidence type="ECO:0000256" key="2">
    <source>
        <dbReference type="ARBA" id="ARBA00023242"/>
    </source>
</evidence>
<dbReference type="SMART" id="SM00066">
    <property type="entry name" value="GAL4"/>
    <property type="match status" value="1"/>
</dbReference>
<feature type="domain" description="Zn(2)-C6 fungal-type" evidence="5">
    <location>
        <begin position="34"/>
        <end position="63"/>
    </location>
</feature>
<dbReference type="GO" id="GO:0008270">
    <property type="term" value="F:zinc ion binding"/>
    <property type="evidence" value="ECO:0007669"/>
    <property type="project" value="InterPro"/>
</dbReference>
<dbReference type="Gene3D" id="4.10.240.10">
    <property type="entry name" value="Zn(2)-C6 fungal-type DNA-binding domain"/>
    <property type="match status" value="1"/>
</dbReference>
<dbReference type="Pfam" id="PF00172">
    <property type="entry name" value="Zn_clus"/>
    <property type="match status" value="1"/>
</dbReference>
<protein>
    <recommendedName>
        <fullName evidence="5">Zn(2)-C6 fungal-type domain-containing protein</fullName>
    </recommendedName>
</protein>
<feature type="compositionally biased region" description="Polar residues" evidence="4">
    <location>
        <begin position="117"/>
        <end position="126"/>
    </location>
</feature>
<dbReference type="InterPro" id="IPR001138">
    <property type="entry name" value="Zn2Cys6_DnaBD"/>
</dbReference>
<dbReference type="SUPFAM" id="SSF57701">
    <property type="entry name" value="Zn2/Cys6 DNA-binding domain"/>
    <property type="match status" value="1"/>
</dbReference>
<organism evidence="6 7">
    <name type="scientific">Corynespora cassiicola Philippines</name>
    <dbReference type="NCBI Taxonomy" id="1448308"/>
    <lineage>
        <taxon>Eukaryota</taxon>
        <taxon>Fungi</taxon>
        <taxon>Dikarya</taxon>
        <taxon>Ascomycota</taxon>
        <taxon>Pezizomycotina</taxon>
        <taxon>Dothideomycetes</taxon>
        <taxon>Pleosporomycetidae</taxon>
        <taxon>Pleosporales</taxon>
        <taxon>Corynesporascaceae</taxon>
        <taxon>Corynespora</taxon>
    </lineage>
</organism>
<dbReference type="PROSITE" id="PS50048">
    <property type="entry name" value="ZN2_CY6_FUNGAL_2"/>
    <property type="match status" value="1"/>
</dbReference>
<dbReference type="Pfam" id="PF04082">
    <property type="entry name" value="Fungal_trans"/>
    <property type="match status" value="1"/>
</dbReference>
<keyword evidence="1" id="KW-0479">Metal-binding</keyword>
<dbReference type="InterPro" id="IPR050987">
    <property type="entry name" value="AtrR-like"/>
</dbReference>
<feature type="region of interest" description="Disordered" evidence="4">
    <location>
        <begin position="500"/>
        <end position="547"/>
    </location>
</feature>
<gene>
    <name evidence="6" type="ORF">BS50DRAFT_518657</name>
</gene>
<name>A0A2T2P1H5_CORCC</name>
<dbReference type="AlphaFoldDB" id="A0A2T2P1H5"/>
<evidence type="ECO:0000313" key="7">
    <source>
        <dbReference type="Proteomes" id="UP000240883"/>
    </source>
</evidence>
<dbReference type="PANTHER" id="PTHR46910:SF5">
    <property type="entry name" value="ZN(II)2CYS6 TRANSCRIPTION FACTOR (EUROFUNG)"/>
    <property type="match status" value="1"/>
</dbReference>
<evidence type="ECO:0000256" key="1">
    <source>
        <dbReference type="ARBA" id="ARBA00022723"/>
    </source>
</evidence>
<accession>A0A2T2P1H5</accession>
<keyword evidence="3" id="KW-0175">Coiled coil</keyword>
<dbReference type="PANTHER" id="PTHR46910">
    <property type="entry name" value="TRANSCRIPTION FACTOR PDR1"/>
    <property type="match status" value="1"/>
</dbReference>
<dbReference type="SMART" id="SM00906">
    <property type="entry name" value="Fungal_trans"/>
    <property type="match status" value="1"/>
</dbReference>
<keyword evidence="7" id="KW-1185">Reference proteome</keyword>
<reference evidence="6 7" key="1">
    <citation type="journal article" date="2018" name="Front. Microbiol.">
        <title>Genome-Wide Analysis of Corynespora cassiicola Leaf Fall Disease Putative Effectors.</title>
        <authorList>
            <person name="Lopez D."/>
            <person name="Ribeiro S."/>
            <person name="Label P."/>
            <person name="Fumanal B."/>
            <person name="Venisse J.S."/>
            <person name="Kohler A."/>
            <person name="de Oliveira R.R."/>
            <person name="Labutti K."/>
            <person name="Lipzen A."/>
            <person name="Lail K."/>
            <person name="Bauer D."/>
            <person name="Ohm R.A."/>
            <person name="Barry K.W."/>
            <person name="Spatafora J."/>
            <person name="Grigoriev I.V."/>
            <person name="Martin F.M."/>
            <person name="Pujade-Renaud V."/>
        </authorList>
    </citation>
    <scope>NUCLEOTIDE SEQUENCE [LARGE SCALE GENOMIC DNA]</scope>
    <source>
        <strain evidence="6 7">Philippines</strain>
    </source>
</reference>
<dbReference type="Proteomes" id="UP000240883">
    <property type="component" value="Unassembled WGS sequence"/>
</dbReference>
<evidence type="ECO:0000256" key="3">
    <source>
        <dbReference type="SAM" id="Coils"/>
    </source>
</evidence>
<evidence type="ECO:0000256" key="4">
    <source>
        <dbReference type="SAM" id="MobiDB-lite"/>
    </source>
</evidence>
<dbReference type="GO" id="GO:0000981">
    <property type="term" value="F:DNA-binding transcription factor activity, RNA polymerase II-specific"/>
    <property type="evidence" value="ECO:0007669"/>
    <property type="project" value="InterPro"/>
</dbReference>
<feature type="compositionally biased region" description="Polar residues" evidence="4">
    <location>
        <begin position="1"/>
        <end position="11"/>
    </location>
</feature>
<feature type="region of interest" description="Disordered" evidence="4">
    <location>
        <begin position="1"/>
        <end position="33"/>
    </location>
</feature>
<proteinExistence type="predicted"/>
<evidence type="ECO:0000313" key="6">
    <source>
        <dbReference type="EMBL" id="PSN71517.1"/>
    </source>
</evidence>
<dbReference type="InterPro" id="IPR007219">
    <property type="entry name" value="XnlR_reg_dom"/>
</dbReference>
<sequence>MAAYSLPSQSEMDNDLDAGPDSADGSSRGGMQRACDSCRSRKIRCDRTQPCSNCKASKLVCTTTQPTQKPSAKRVHISDEYERKIDRIEDRLAGIENVLELLAAKLGNLDLQKDVEQQSSQRSSKVGRSPHASTPAPFEGETTMTVQSEFARELLKQAVDSTPSIEHNAEVKAALTSLQDMVSRAQNTGAPRLEQPFFKESFAELDPSKLERPPWEAVIEVLDKAAKYPSMCFAIFLPFVRFVDIDAVLKEAYTSPVDCPVSRRVLIFGVLYNLFQEFTSDHFVHGQGNEGYRIYAAQSKRQLELAMSQLDLYIQPTFENIVALVLAGAYAVEMSKPSLCWVMISHAAGLCQNLGYHRYSTMKDDAEEERASKLNLFWFIYMLDKTLSLRLGRASTIQDWDISLPYLVGEYINPPKDSSVEPAGGSEMMIYWIKVAQIQGQAYEKLFSPAGSLKSPQERTKIAQDLVCTLDRAWAERGDGFNMDFSMGSKAIKEKLRKLHGTLPSNGGDKTFKRKRYSPYPSPGGEASRASNQGPAPLSPDLPNSTNPSNAFEKAMELFYLSDVVMHYSTCALIQRAQTSAHGTFTDDCLESSREALRAHEKCNKQFNVKGNEDMWSGYVHWSILQAPFTPFIVIFCKSISSCDLNELATLSDFVTSLESARTVSEGADKLYKMCHLFLQVARLYIEAKRKEHPGQSNTTLQSPLPTSSPGFFPANANENFDLSTMAQFDPYLSALGLAPTPVIDSWPAGPTARFVPVQSSLNPSVSPYTQAQTLDGNSNPVGSPSNGLGSVQGQTAPGLASGQNPMQDWFSGSRYIMGLMEQDDINMPDFSF</sequence>
<dbReference type="PROSITE" id="PS00463">
    <property type="entry name" value="ZN2_CY6_FUNGAL_1"/>
    <property type="match status" value="1"/>
</dbReference>
<dbReference type="OrthoDB" id="103819at2759"/>
<keyword evidence="2" id="KW-0539">Nucleus</keyword>
<dbReference type="EMBL" id="KZ678131">
    <property type="protein sequence ID" value="PSN71517.1"/>
    <property type="molecule type" value="Genomic_DNA"/>
</dbReference>
<feature type="coiled-coil region" evidence="3">
    <location>
        <begin position="78"/>
        <end position="105"/>
    </location>
</feature>
<dbReference type="CDD" id="cd00067">
    <property type="entry name" value="GAL4"/>
    <property type="match status" value="1"/>
</dbReference>
<dbReference type="GO" id="GO:0006351">
    <property type="term" value="P:DNA-templated transcription"/>
    <property type="evidence" value="ECO:0007669"/>
    <property type="project" value="InterPro"/>
</dbReference>
<dbReference type="STRING" id="1448308.A0A2T2P1H5"/>
<dbReference type="CDD" id="cd12148">
    <property type="entry name" value="fungal_TF_MHR"/>
    <property type="match status" value="1"/>
</dbReference>
<dbReference type="GO" id="GO:0003677">
    <property type="term" value="F:DNA binding"/>
    <property type="evidence" value="ECO:0007669"/>
    <property type="project" value="InterPro"/>
</dbReference>
<feature type="region of interest" description="Disordered" evidence="4">
    <location>
        <begin position="114"/>
        <end position="143"/>
    </location>
</feature>